<accession>C6EQI0</accession>
<proteinExistence type="evidence at transcript level"/>
<dbReference type="AlphaFoldDB" id="C6EQI0"/>
<organism evidence="1">
    <name type="scientific">Mus musculus</name>
    <name type="common">Mouse</name>
    <dbReference type="NCBI Taxonomy" id="10090"/>
    <lineage>
        <taxon>Eukaryota</taxon>
        <taxon>Metazoa</taxon>
        <taxon>Chordata</taxon>
        <taxon>Craniata</taxon>
        <taxon>Vertebrata</taxon>
        <taxon>Euteleostomi</taxon>
        <taxon>Mammalia</taxon>
        <taxon>Eutheria</taxon>
        <taxon>Euarchontoglires</taxon>
        <taxon>Glires</taxon>
        <taxon>Rodentia</taxon>
        <taxon>Myomorpha</taxon>
        <taxon>Muroidea</taxon>
        <taxon>Muridae</taxon>
        <taxon>Murinae</taxon>
        <taxon>Mus</taxon>
        <taxon>Mus</taxon>
    </lineage>
</organism>
<protein>
    <submittedName>
        <fullName evidence="1">ASL1/Zfp560 fusion protein</fullName>
    </submittedName>
</protein>
<dbReference type="EMBL" id="EU234018">
    <property type="protein sequence ID" value="ACF09054.1"/>
    <property type="molecule type" value="mRNA"/>
</dbReference>
<name>C6EQI0_MOUSE</name>
<sequence length="44" mass="5168">MSSTNQSLENMLLNLGLGFRVCWGALDWAKWECWVLMMIIFDDE</sequence>
<evidence type="ECO:0000313" key="1">
    <source>
        <dbReference type="EMBL" id="ACF09054.1"/>
    </source>
</evidence>
<reference evidence="1" key="1">
    <citation type="submission" date="2007-10" db="EMBL/GenBank/DDBJ databases">
        <title>An active antisense promoter in mouse L1 retrotransposons has implications for fusion gene expression and epigenetic control.</title>
        <authorList>
            <person name="Li J."/>
            <person name="Symer D.E."/>
        </authorList>
    </citation>
    <scope>NUCLEOTIDE SEQUENCE</scope>
    <source>
        <tissue evidence="1">Testis</tissue>
    </source>
</reference>